<feature type="region of interest" description="Disordered" evidence="1">
    <location>
        <begin position="38"/>
        <end position="60"/>
    </location>
</feature>
<name>A0A7I7QBQ4_9MYCO</name>
<organism evidence="2 3">
    <name type="scientific">Mycobacterium stomatepiae</name>
    <dbReference type="NCBI Taxonomy" id="470076"/>
    <lineage>
        <taxon>Bacteria</taxon>
        <taxon>Bacillati</taxon>
        <taxon>Actinomycetota</taxon>
        <taxon>Actinomycetes</taxon>
        <taxon>Mycobacteriales</taxon>
        <taxon>Mycobacteriaceae</taxon>
        <taxon>Mycobacterium</taxon>
        <taxon>Mycobacterium simiae complex</taxon>
    </lineage>
</organism>
<dbReference type="EMBL" id="AP022587">
    <property type="protein sequence ID" value="BBY23738.1"/>
    <property type="molecule type" value="Genomic_DNA"/>
</dbReference>
<feature type="region of interest" description="Disordered" evidence="1">
    <location>
        <begin position="1"/>
        <end position="21"/>
    </location>
</feature>
<dbReference type="AlphaFoldDB" id="A0A7I7QBQ4"/>
<keyword evidence="3" id="KW-1185">Reference proteome</keyword>
<evidence type="ECO:0000256" key="1">
    <source>
        <dbReference type="SAM" id="MobiDB-lite"/>
    </source>
</evidence>
<dbReference type="KEGG" id="msto:MSTO_39430"/>
<proteinExistence type="predicted"/>
<evidence type="ECO:0000313" key="3">
    <source>
        <dbReference type="Proteomes" id="UP000467130"/>
    </source>
</evidence>
<sequence length="94" mass="10681">MFYPKWVRKERRRGQRSGDHKEIREAVVGYAQERADTLSAGVSQPNTLSSNKIQCQNRTGERIEADRRNERILTNGPAQLCSPGIMPGNLEQAR</sequence>
<evidence type="ECO:0000313" key="2">
    <source>
        <dbReference type="EMBL" id="BBY23738.1"/>
    </source>
</evidence>
<gene>
    <name evidence="2" type="ORF">MSTO_39430</name>
</gene>
<reference evidence="2 3" key="1">
    <citation type="journal article" date="2019" name="Emerg. Microbes Infect.">
        <title>Comprehensive subspecies identification of 175 nontuberculous mycobacteria species based on 7547 genomic profiles.</title>
        <authorList>
            <person name="Matsumoto Y."/>
            <person name="Kinjo T."/>
            <person name="Motooka D."/>
            <person name="Nabeya D."/>
            <person name="Jung N."/>
            <person name="Uechi K."/>
            <person name="Horii T."/>
            <person name="Iida T."/>
            <person name="Fujita J."/>
            <person name="Nakamura S."/>
        </authorList>
    </citation>
    <scope>NUCLEOTIDE SEQUENCE [LARGE SCALE GENOMIC DNA]</scope>
    <source>
        <strain evidence="2 3">JCM 17783</strain>
    </source>
</reference>
<feature type="compositionally biased region" description="Basic residues" evidence="1">
    <location>
        <begin position="1"/>
        <end position="15"/>
    </location>
</feature>
<feature type="compositionally biased region" description="Polar residues" evidence="1">
    <location>
        <begin position="40"/>
        <end position="58"/>
    </location>
</feature>
<accession>A0A7I7QBQ4</accession>
<dbReference type="RefSeq" id="WP_163791396.1">
    <property type="nucleotide sequence ID" value="NZ_AP022587.1"/>
</dbReference>
<protein>
    <submittedName>
        <fullName evidence="2">Uncharacterized protein</fullName>
    </submittedName>
</protein>
<dbReference type="Proteomes" id="UP000467130">
    <property type="component" value="Chromosome"/>
</dbReference>